<dbReference type="GO" id="GO:0016567">
    <property type="term" value="P:protein ubiquitination"/>
    <property type="evidence" value="ECO:0007669"/>
    <property type="project" value="TreeGrafter"/>
</dbReference>
<dbReference type="PANTHER" id="PTHR12558">
    <property type="entry name" value="CELL DIVISION CYCLE 16,23,27"/>
    <property type="match status" value="1"/>
</dbReference>
<dbReference type="Pfam" id="PF13432">
    <property type="entry name" value="TPR_16"/>
    <property type="match status" value="1"/>
</dbReference>
<dbReference type="AlphaFoldDB" id="A0A485LIT4"/>
<evidence type="ECO:0000256" key="2">
    <source>
        <dbReference type="PROSITE-ProRule" id="PRU00339"/>
    </source>
</evidence>
<accession>A0A485LIT4</accession>
<dbReference type="InterPro" id="IPR019734">
    <property type="entry name" value="TPR_rpt"/>
</dbReference>
<feature type="region of interest" description="Disordered" evidence="3">
    <location>
        <begin position="551"/>
        <end position="579"/>
    </location>
</feature>
<dbReference type="SUPFAM" id="SSF81901">
    <property type="entry name" value="HCP-like"/>
    <property type="match status" value="1"/>
</dbReference>
<gene>
    <name evidence="5" type="primary">Aste57867_21914</name>
    <name evidence="4" type="ORF">As57867_021845</name>
    <name evidence="5" type="ORF">ASTE57867_21914</name>
</gene>
<dbReference type="Gene3D" id="1.25.40.10">
    <property type="entry name" value="Tetratricopeptide repeat domain"/>
    <property type="match status" value="1"/>
</dbReference>
<sequence length="579" mass="65336">MMEASHTVTVDVLRGIEAQMRQLLQEEEYDSVVHLGSVFCPLTPTMSSKLSMQKQLHEMHALYAEALLQKREYRRALRYFSSSLSSKYPKMGKSTTMTHDEASLRFKLASCMFHLDDVHNALKMLEIVHPQARSLRMHMLLGKLNSIEGLTRKAEAAYMAALKYLHLFSSITIDRDRENPYALEATIALAELAGKNEECSPTNLDDCEIVHFYTRLGQAQQIRPADAAWMQHLVDGHIQLHAHHLEHALHSFESMERVVSRSLHCYLHRAKIHMDLEAVETAMSAFVQARQCDASNVTIMDSFALLLKQAGLTMQLNSLVRDLFAVTEARPEPWLAAAYYSDLKGDRATALQLCDRAVSIDPAFPRSYLCRGQILLALDRPEHAVTAFSNASKLEKSIEAYEGMVEGLCGICLKGLDKYMDAMNVARLALMFMPHSPRAFLLLGSVLALKPDSRDRARKAFEKALSMQPLSLRAHFGLVDLLIVEAKYDEAIERHAVNTPHQSDCLLGDVYTLHRLYGDALPQYHRALALNPNCAKALRGVDRVEKFLRGEDPENQQHMARHLDMDSSTDTLDSFRAPH</sequence>
<dbReference type="GO" id="GO:0045842">
    <property type="term" value="P:positive regulation of mitotic metaphase/anaphase transition"/>
    <property type="evidence" value="ECO:0007669"/>
    <property type="project" value="TreeGrafter"/>
</dbReference>
<evidence type="ECO:0000313" key="4">
    <source>
        <dbReference type="EMBL" id="KAF0686308.1"/>
    </source>
</evidence>
<dbReference type="EMBL" id="VJMH01007011">
    <property type="protein sequence ID" value="KAF0686308.1"/>
    <property type="molecule type" value="Genomic_DNA"/>
</dbReference>
<evidence type="ECO:0000256" key="3">
    <source>
        <dbReference type="SAM" id="MobiDB-lite"/>
    </source>
</evidence>
<organism evidence="5 6">
    <name type="scientific">Aphanomyces stellatus</name>
    <dbReference type="NCBI Taxonomy" id="120398"/>
    <lineage>
        <taxon>Eukaryota</taxon>
        <taxon>Sar</taxon>
        <taxon>Stramenopiles</taxon>
        <taxon>Oomycota</taxon>
        <taxon>Saprolegniomycetes</taxon>
        <taxon>Saprolegniales</taxon>
        <taxon>Verrucalvaceae</taxon>
        <taxon>Aphanomyces</taxon>
    </lineage>
</organism>
<feature type="repeat" description="TPR" evidence="2">
    <location>
        <begin position="501"/>
        <end position="534"/>
    </location>
</feature>
<proteinExistence type="predicted"/>
<feature type="compositionally biased region" description="Low complexity" evidence="3">
    <location>
        <begin position="566"/>
        <end position="579"/>
    </location>
</feature>
<dbReference type="PROSITE" id="PS50005">
    <property type="entry name" value="TPR"/>
    <property type="match status" value="1"/>
</dbReference>
<reference evidence="5 6" key="1">
    <citation type="submission" date="2019-03" db="EMBL/GenBank/DDBJ databases">
        <authorList>
            <person name="Gaulin E."/>
            <person name="Dumas B."/>
        </authorList>
    </citation>
    <scope>NUCLEOTIDE SEQUENCE [LARGE SCALE GENOMIC DNA]</scope>
    <source>
        <strain evidence="5">CBS 568.67</strain>
    </source>
</reference>
<dbReference type="GO" id="GO:0005680">
    <property type="term" value="C:anaphase-promoting complex"/>
    <property type="evidence" value="ECO:0007669"/>
    <property type="project" value="TreeGrafter"/>
</dbReference>
<dbReference type="InterPro" id="IPR011990">
    <property type="entry name" value="TPR-like_helical_dom_sf"/>
</dbReference>
<dbReference type="SMART" id="SM00028">
    <property type="entry name" value="TPR"/>
    <property type="match status" value="6"/>
</dbReference>
<dbReference type="OrthoDB" id="308440at2759"/>
<protein>
    <submittedName>
        <fullName evidence="5">Aste57867_21914 protein</fullName>
    </submittedName>
</protein>
<reference evidence="4" key="2">
    <citation type="submission" date="2019-06" db="EMBL/GenBank/DDBJ databases">
        <title>Genomics analysis of Aphanomyces spp. identifies a new class of oomycete effector associated with host adaptation.</title>
        <authorList>
            <person name="Gaulin E."/>
        </authorList>
    </citation>
    <scope>NUCLEOTIDE SEQUENCE</scope>
    <source>
        <strain evidence="4">CBS 578.67</strain>
    </source>
</reference>
<evidence type="ECO:0000313" key="6">
    <source>
        <dbReference type="Proteomes" id="UP000332933"/>
    </source>
</evidence>
<dbReference type="GO" id="GO:0051301">
    <property type="term" value="P:cell division"/>
    <property type="evidence" value="ECO:0007669"/>
    <property type="project" value="TreeGrafter"/>
</dbReference>
<evidence type="ECO:0000256" key="1">
    <source>
        <dbReference type="ARBA" id="ARBA00022803"/>
    </source>
</evidence>
<dbReference type="PANTHER" id="PTHR12558:SF36">
    <property type="entry name" value="ANAPHASE-PROMOTING COMPLEX SUBUNIT 7"/>
    <property type="match status" value="1"/>
</dbReference>
<keyword evidence="6" id="KW-1185">Reference proteome</keyword>
<keyword evidence="1 2" id="KW-0802">TPR repeat</keyword>
<dbReference type="EMBL" id="CAADRA010007037">
    <property type="protein sequence ID" value="VFT98582.1"/>
    <property type="molecule type" value="Genomic_DNA"/>
</dbReference>
<dbReference type="Proteomes" id="UP000332933">
    <property type="component" value="Unassembled WGS sequence"/>
</dbReference>
<dbReference type="SUPFAM" id="SSF48452">
    <property type="entry name" value="TPR-like"/>
    <property type="match status" value="1"/>
</dbReference>
<name>A0A485LIT4_9STRA</name>
<evidence type="ECO:0000313" key="5">
    <source>
        <dbReference type="EMBL" id="VFT98582.1"/>
    </source>
</evidence>